<dbReference type="Proteomes" id="UP000472241">
    <property type="component" value="Unplaced"/>
</dbReference>
<dbReference type="InterPro" id="IPR002528">
    <property type="entry name" value="MATE_fam"/>
</dbReference>
<feature type="transmembrane region" description="Helical" evidence="2">
    <location>
        <begin position="152"/>
        <end position="169"/>
    </location>
</feature>
<dbReference type="GO" id="GO:0042910">
    <property type="term" value="F:xenobiotic transmembrane transporter activity"/>
    <property type="evidence" value="ECO:0007669"/>
    <property type="project" value="InterPro"/>
</dbReference>
<comment type="similarity">
    <text evidence="1">Belongs to the multi antimicrobial extrusion (MATE) (TC 2.A.66.1) family.</text>
</comment>
<evidence type="ECO:0008006" key="5">
    <source>
        <dbReference type="Google" id="ProtNLM"/>
    </source>
</evidence>
<dbReference type="Pfam" id="PF01554">
    <property type="entry name" value="MatE"/>
    <property type="match status" value="1"/>
</dbReference>
<keyword evidence="2" id="KW-1133">Transmembrane helix</keyword>
<feature type="transmembrane region" description="Helical" evidence="2">
    <location>
        <begin position="83"/>
        <end position="110"/>
    </location>
</feature>
<dbReference type="PANTHER" id="PTHR11206">
    <property type="entry name" value="MULTIDRUG RESISTANCE PROTEIN"/>
    <property type="match status" value="1"/>
</dbReference>
<protein>
    <recommendedName>
        <fullName evidence="5">Solute carrier family 47 member 2</fullName>
    </recommendedName>
</protein>
<feature type="transmembrane region" description="Helical" evidence="2">
    <location>
        <begin position="122"/>
        <end position="140"/>
    </location>
</feature>
<organism evidence="3 4">
    <name type="scientific">Lynx canadensis</name>
    <name type="common">Canada lynx</name>
    <name type="synonym">Felis canadensis</name>
    <dbReference type="NCBI Taxonomy" id="61383"/>
    <lineage>
        <taxon>Eukaryota</taxon>
        <taxon>Metazoa</taxon>
        <taxon>Chordata</taxon>
        <taxon>Craniata</taxon>
        <taxon>Vertebrata</taxon>
        <taxon>Euteleostomi</taxon>
        <taxon>Mammalia</taxon>
        <taxon>Eutheria</taxon>
        <taxon>Laurasiatheria</taxon>
        <taxon>Carnivora</taxon>
        <taxon>Feliformia</taxon>
        <taxon>Felidae</taxon>
        <taxon>Felinae</taxon>
        <taxon>Lynx</taxon>
    </lineage>
</organism>
<evidence type="ECO:0000256" key="1">
    <source>
        <dbReference type="ARBA" id="ARBA00010199"/>
    </source>
</evidence>
<sequence>MILDRYIQVDFEISLLSCAGTFRPPHWFAYCPSPLAPSFKYVFFNVYLFILRERERERESVSGGGAERGRERESQAGSSLSEAAALAALAGSVFLAQLMIFLISVVSSIFCGHLGKVELDAVTLAVSVVNVIGISVGTDLASACDRLMSQSFRGILILMLCCFPCWAIFINTDRILLLLKQEPEVSRIAQIYVMIFIRALPAAFLFQLQTRYLQSQAGSLIRVFQ</sequence>
<name>A0A667ID34_LYNCA</name>
<keyword evidence="2" id="KW-0812">Transmembrane</keyword>
<evidence type="ECO:0000313" key="3">
    <source>
        <dbReference type="Ensembl" id="ENSLCNP00005030091.1"/>
    </source>
</evidence>
<evidence type="ECO:0000256" key="2">
    <source>
        <dbReference type="SAM" id="Phobius"/>
    </source>
</evidence>
<reference evidence="3" key="2">
    <citation type="submission" date="2025-09" db="UniProtKB">
        <authorList>
            <consortium name="Ensembl"/>
        </authorList>
    </citation>
    <scope>IDENTIFICATION</scope>
</reference>
<accession>A0A667ID34</accession>
<feature type="transmembrane region" description="Helical" evidence="2">
    <location>
        <begin position="189"/>
        <end position="206"/>
    </location>
</feature>
<evidence type="ECO:0000313" key="4">
    <source>
        <dbReference type="Proteomes" id="UP000472241"/>
    </source>
</evidence>
<dbReference type="AlphaFoldDB" id="A0A667ID34"/>
<dbReference type="Ensembl" id="ENSLCNT00005033585.1">
    <property type="protein sequence ID" value="ENSLCNP00005030091.1"/>
    <property type="gene ID" value="ENSLCNG00005019593.1"/>
</dbReference>
<keyword evidence="4" id="KW-1185">Reference proteome</keyword>
<dbReference type="GO" id="GO:0016020">
    <property type="term" value="C:membrane"/>
    <property type="evidence" value="ECO:0007669"/>
    <property type="project" value="InterPro"/>
</dbReference>
<reference evidence="3" key="1">
    <citation type="submission" date="2025-08" db="UniProtKB">
        <authorList>
            <consortium name="Ensembl"/>
        </authorList>
    </citation>
    <scope>IDENTIFICATION</scope>
</reference>
<dbReference type="GO" id="GO:0015297">
    <property type="term" value="F:antiporter activity"/>
    <property type="evidence" value="ECO:0007669"/>
    <property type="project" value="InterPro"/>
</dbReference>
<keyword evidence="2" id="KW-0472">Membrane</keyword>
<proteinExistence type="inferred from homology"/>